<feature type="transmembrane region" description="Helical" evidence="9">
    <location>
        <begin position="35"/>
        <end position="61"/>
    </location>
</feature>
<keyword evidence="9" id="KW-0812">Transmembrane</keyword>
<dbReference type="InterPro" id="IPR002125">
    <property type="entry name" value="CMP_dCMP_dom"/>
</dbReference>
<gene>
    <name evidence="11" type="ORF">Vbra_16988</name>
</gene>
<evidence type="ECO:0000259" key="10">
    <source>
        <dbReference type="PROSITE" id="PS51747"/>
    </source>
</evidence>
<dbReference type="FunFam" id="3.40.140.10:FF:000025">
    <property type="entry name" value="Riboflavin biosynthesis protein RibD"/>
    <property type="match status" value="1"/>
</dbReference>
<dbReference type="EC" id="3.5.4.26" evidence="3"/>
<dbReference type="InterPro" id="IPR016193">
    <property type="entry name" value="Cytidine_deaminase-like"/>
</dbReference>
<evidence type="ECO:0000256" key="5">
    <source>
        <dbReference type="ARBA" id="ARBA00022801"/>
    </source>
</evidence>
<evidence type="ECO:0000256" key="7">
    <source>
        <dbReference type="ARBA" id="ARBA00058389"/>
    </source>
</evidence>
<dbReference type="PANTHER" id="PTHR11079">
    <property type="entry name" value="CYTOSINE DEAMINASE FAMILY MEMBER"/>
    <property type="match status" value="1"/>
</dbReference>
<sequence length="456" mass="48979">MEIRPFLCECVYLQAQTVKWRDFERTVVLRCQSSIWYIMFAAPLIASLLILSLLQPCWLWLLRHPMSMMQISPTSAPLHQQHPAALPISPAMTSSDESLMRRCVTLATRALGRTRPNPPVGCVIVTPDGRIVGEGYHPKAGEPHAEVFALRQAGDLARGSTAYVSLEPCSHHGRTPPCCDALLAAGVARVVAGVVDPNPRVSGGGLAKLREHGVEVTVMDDDSCREVLAPFFRRIGGKSLYGSVMGIVTDDGFEAMLPWPLEAMGDDCKWESSEVPLMWQQRVQADAVVIDCDGLPNTSSLIESAARLPASVARVLLIASAANLPTSDALRLLAKDSSLLIFCGEELPSELSKEVGARVLPVGGDVPVQEVADLLNGEGMMSVAWAVGDNLRADLLQGGLVQRLVFVLDGMGCSVCAEGDVLGGWGLDANDVSRRQVEPCSDGREIIHLDLADACG</sequence>
<evidence type="ECO:0000256" key="9">
    <source>
        <dbReference type="SAM" id="Phobius"/>
    </source>
</evidence>
<proteinExistence type="predicted"/>
<dbReference type="InterPro" id="IPR016192">
    <property type="entry name" value="APOBEC/CMP_deaminase_Zn-bd"/>
</dbReference>
<dbReference type="SUPFAM" id="SSF53927">
    <property type="entry name" value="Cytidine deaminase-like"/>
    <property type="match status" value="1"/>
</dbReference>
<evidence type="ECO:0000256" key="3">
    <source>
        <dbReference type="ARBA" id="ARBA00012766"/>
    </source>
</evidence>
<dbReference type="GO" id="GO:0009231">
    <property type="term" value="P:riboflavin biosynthetic process"/>
    <property type="evidence" value="ECO:0007669"/>
    <property type="project" value="UniProtKB-UniPathway"/>
</dbReference>
<comment type="cofactor">
    <cofactor evidence="1">
        <name>Zn(2+)</name>
        <dbReference type="ChEBI" id="CHEBI:29105"/>
    </cofactor>
</comment>
<comment type="pathway">
    <text evidence="2">Cofactor biosynthesis; riboflavin biosynthesis; 5-amino-6-(D-ribitylamino)uracil from GTP: step 2/4.</text>
</comment>
<protein>
    <recommendedName>
        <fullName evidence="8">Riboflavin biosynthesis protein PYRD, chloroplastic</fullName>
        <ecNumber evidence="3">3.5.4.26</ecNumber>
    </recommendedName>
</protein>
<keyword evidence="4" id="KW-0479">Metal-binding</keyword>
<keyword evidence="6" id="KW-0862">Zinc</keyword>
<evidence type="ECO:0000256" key="2">
    <source>
        <dbReference type="ARBA" id="ARBA00004882"/>
    </source>
</evidence>
<evidence type="ECO:0000256" key="1">
    <source>
        <dbReference type="ARBA" id="ARBA00001947"/>
    </source>
</evidence>
<dbReference type="InterPro" id="IPR004794">
    <property type="entry name" value="Eubact_RibD"/>
</dbReference>
<evidence type="ECO:0000313" key="11">
    <source>
        <dbReference type="EMBL" id="CEM23176.1"/>
    </source>
</evidence>
<dbReference type="InParanoid" id="A0A0G4G4B7"/>
<dbReference type="GO" id="GO:0008835">
    <property type="term" value="F:diaminohydroxyphosphoribosylaminopyrimidine deaminase activity"/>
    <property type="evidence" value="ECO:0007669"/>
    <property type="project" value="UniProtKB-EC"/>
</dbReference>
<name>A0A0G4G4B7_VITBC</name>
<dbReference type="PANTHER" id="PTHR11079:SF162">
    <property type="entry name" value="RIBOFLAVIN BIOSYNTHESIS PROTEIN PYRD, CHLOROPLASTIC"/>
    <property type="match status" value="1"/>
</dbReference>
<accession>A0A0G4G4B7</accession>
<keyword evidence="12" id="KW-1185">Reference proteome</keyword>
<comment type="function">
    <text evidence="7">Monofunctional pyrimidine deaminase involved in the riboflavin biosynthesis pathway. Also has a reductase domain that lacks catalytically essential substrate-binding residues.</text>
</comment>
<dbReference type="Pfam" id="PF00383">
    <property type="entry name" value="dCMP_cyt_deam_1"/>
    <property type="match status" value="1"/>
</dbReference>
<evidence type="ECO:0000313" key="12">
    <source>
        <dbReference type="Proteomes" id="UP000041254"/>
    </source>
</evidence>
<organism evidence="11 12">
    <name type="scientific">Vitrella brassicaformis (strain CCMP3155)</name>
    <dbReference type="NCBI Taxonomy" id="1169540"/>
    <lineage>
        <taxon>Eukaryota</taxon>
        <taxon>Sar</taxon>
        <taxon>Alveolata</taxon>
        <taxon>Colpodellida</taxon>
        <taxon>Vitrellaceae</taxon>
        <taxon>Vitrella</taxon>
    </lineage>
</organism>
<evidence type="ECO:0000256" key="4">
    <source>
        <dbReference type="ARBA" id="ARBA00022723"/>
    </source>
</evidence>
<evidence type="ECO:0000256" key="6">
    <source>
        <dbReference type="ARBA" id="ARBA00022833"/>
    </source>
</evidence>
<evidence type="ECO:0000256" key="8">
    <source>
        <dbReference type="ARBA" id="ARBA00070721"/>
    </source>
</evidence>
<dbReference type="PROSITE" id="PS00903">
    <property type="entry name" value="CYT_DCMP_DEAMINASES_1"/>
    <property type="match status" value="1"/>
</dbReference>
<reference evidence="11 12" key="1">
    <citation type="submission" date="2014-11" db="EMBL/GenBank/DDBJ databases">
        <authorList>
            <person name="Zhu J."/>
            <person name="Qi W."/>
            <person name="Song R."/>
        </authorList>
    </citation>
    <scope>NUCLEOTIDE SEQUENCE [LARGE SCALE GENOMIC DNA]</scope>
</reference>
<dbReference type="NCBIfam" id="TIGR00326">
    <property type="entry name" value="eubact_ribD"/>
    <property type="match status" value="1"/>
</dbReference>
<dbReference type="UniPathway" id="UPA00275">
    <property type="reaction ID" value="UER00401"/>
</dbReference>
<feature type="domain" description="CMP/dCMP-type deaminase" evidence="10">
    <location>
        <begin position="94"/>
        <end position="217"/>
    </location>
</feature>
<keyword evidence="9" id="KW-0472">Membrane</keyword>
<dbReference type="EMBL" id="CDMY01000562">
    <property type="protein sequence ID" value="CEM23176.1"/>
    <property type="molecule type" value="Genomic_DNA"/>
</dbReference>
<dbReference type="Gene3D" id="3.40.140.10">
    <property type="entry name" value="Cytidine Deaminase, domain 2"/>
    <property type="match status" value="1"/>
</dbReference>
<dbReference type="AlphaFoldDB" id="A0A0G4G4B7"/>
<keyword evidence="9" id="KW-1133">Transmembrane helix</keyword>
<dbReference type="GO" id="GO:0008270">
    <property type="term" value="F:zinc ion binding"/>
    <property type="evidence" value="ECO:0007669"/>
    <property type="project" value="InterPro"/>
</dbReference>
<dbReference type="STRING" id="1169540.A0A0G4G4B7"/>
<dbReference type="CDD" id="cd01284">
    <property type="entry name" value="Riboflavin_deaminase-reductase"/>
    <property type="match status" value="1"/>
</dbReference>
<dbReference type="OrthoDB" id="440817at2759"/>
<keyword evidence="5" id="KW-0378">Hydrolase</keyword>
<dbReference type="PROSITE" id="PS51747">
    <property type="entry name" value="CYT_DCMP_DEAMINASES_2"/>
    <property type="match status" value="1"/>
</dbReference>
<dbReference type="Proteomes" id="UP000041254">
    <property type="component" value="Unassembled WGS sequence"/>
</dbReference>
<dbReference type="VEuPathDB" id="CryptoDB:Vbra_16988"/>